<dbReference type="GO" id="GO:0016020">
    <property type="term" value="C:membrane"/>
    <property type="evidence" value="ECO:0007669"/>
    <property type="project" value="TreeGrafter"/>
</dbReference>
<dbReference type="Ensembl" id="ENSSAUT00010063204.1">
    <property type="protein sequence ID" value="ENSSAUP00010060266.1"/>
    <property type="gene ID" value="ENSSAUG00010024434.1"/>
</dbReference>
<protein>
    <submittedName>
        <fullName evidence="6">SH3-domain GRB2-like endophilin B2b</fullName>
    </submittedName>
</protein>
<dbReference type="Pfam" id="PF14604">
    <property type="entry name" value="SH3_9"/>
    <property type="match status" value="1"/>
</dbReference>
<dbReference type="CDD" id="cd07617">
    <property type="entry name" value="BAR_Endophilin_B2"/>
    <property type="match status" value="1"/>
</dbReference>
<dbReference type="Gene3D" id="2.30.30.40">
    <property type="entry name" value="SH3 Domains"/>
    <property type="match status" value="1"/>
</dbReference>
<dbReference type="PROSITE" id="PS50002">
    <property type="entry name" value="SH3"/>
    <property type="match status" value="1"/>
</dbReference>
<dbReference type="PANTHER" id="PTHR14167">
    <property type="entry name" value="SH3 DOMAIN-CONTAINING"/>
    <property type="match status" value="1"/>
</dbReference>
<reference evidence="6" key="1">
    <citation type="submission" date="2021-04" db="EMBL/GenBank/DDBJ databases">
        <authorList>
            <consortium name="Wellcome Sanger Institute Data Sharing"/>
        </authorList>
    </citation>
    <scope>NUCLEOTIDE SEQUENCE [LARGE SCALE GENOMIC DNA]</scope>
</reference>
<gene>
    <name evidence="6" type="primary">SH3GLB2</name>
    <name evidence="6" type="synonym">LOC115592544</name>
</gene>
<evidence type="ECO:0000256" key="3">
    <source>
        <dbReference type="PROSITE-ProRule" id="PRU00192"/>
    </source>
</evidence>
<dbReference type="SUPFAM" id="SSF50044">
    <property type="entry name" value="SH3-domain"/>
    <property type="match status" value="1"/>
</dbReference>
<dbReference type="InterPro" id="IPR001452">
    <property type="entry name" value="SH3_domain"/>
</dbReference>
<proteinExistence type="inferred from homology"/>
<dbReference type="InterPro" id="IPR050384">
    <property type="entry name" value="Endophilin_SH3RF"/>
</dbReference>
<dbReference type="PROSITE" id="PS51021">
    <property type="entry name" value="BAR"/>
    <property type="match status" value="1"/>
</dbReference>
<reference evidence="6" key="3">
    <citation type="submission" date="2025-09" db="UniProtKB">
        <authorList>
            <consortium name="Ensembl"/>
        </authorList>
    </citation>
    <scope>IDENTIFICATION</scope>
</reference>
<evidence type="ECO:0000259" key="4">
    <source>
        <dbReference type="PROSITE" id="PS50002"/>
    </source>
</evidence>
<feature type="domain" description="BAR" evidence="5">
    <location>
        <begin position="24"/>
        <end position="281"/>
    </location>
</feature>
<dbReference type="GeneTree" id="ENSGT00940000155841"/>
<evidence type="ECO:0000259" key="5">
    <source>
        <dbReference type="PROSITE" id="PS51021"/>
    </source>
</evidence>
<dbReference type="Proteomes" id="UP000472265">
    <property type="component" value="Chromosome 12"/>
</dbReference>
<dbReference type="InterPro" id="IPR027267">
    <property type="entry name" value="AH/BAR_dom_sf"/>
</dbReference>
<reference evidence="6" key="2">
    <citation type="submission" date="2025-08" db="UniProtKB">
        <authorList>
            <consortium name="Ensembl"/>
        </authorList>
    </citation>
    <scope>IDENTIFICATION</scope>
</reference>
<evidence type="ECO:0000256" key="1">
    <source>
        <dbReference type="ARBA" id="ARBA00006697"/>
    </source>
</evidence>
<dbReference type="SUPFAM" id="SSF103657">
    <property type="entry name" value="BAR/IMD domain-like"/>
    <property type="match status" value="1"/>
</dbReference>
<evidence type="ECO:0000313" key="6">
    <source>
        <dbReference type="Ensembl" id="ENSSAUP00010060266.1"/>
    </source>
</evidence>
<dbReference type="PANTHER" id="PTHR14167:SF106">
    <property type="entry name" value="ENDOPHILIN-B2 ISOFORM X1"/>
    <property type="match status" value="1"/>
</dbReference>
<dbReference type="InterPro" id="IPR004148">
    <property type="entry name" value="BAR_dom"/>
</dbReference>
<dbReference type="InterPro" id="IPR036028">
    <property type="entry name" value="SH3-like_dom_sf"/>
</dbReference>
<name>A0A671YB98_SPAAU</name>
<dbReference type="Gene3D" id="1.20.1270.60">
    <property type="entry name" value="Arfaptin homology (AH) domain/BAR domain"/>
    <property type="match status" value="1"/>
</dbReference>
<keyword evidence="2 3" id="KW-0728">SH3 domain</keyword>
<accession>A0A671YB98</accession>
<comment type="similarity">
    <text evidence="1">Belongs to the endophilin family.</text>
</comment>
<dbReference type="GO" id="GO:0005737">
    <property type="term" value="C:cytoplasm"/>
    <property type="evidence" value="ECO:0007669"/>
    <property type="project" value="InterPro"/>
</dbReference>
<feature type="domain" description="SH3" evidence="4">
    <location>
        <begin position="315"/>
        <end position="375"/>
    </location>
</feature>
<dbReference type="Pfam" id="PF03114">
    <property type="entry name" value="BAR"/>
    <property type="match status" value="1"/>
</dbReference>
<dbReference type="SMART" id="SM00721">
    <property type="entry name" value="BAR"/>
    <property type="match status" value="1"/>
</dbReference>
<dbReference type="SMART" id="SM00326">
    <property type="entry name" value="SH3"/>
    <property type="match status" value="1"/>
</dbReference>
<keyword evidence="7" id="KW-1185">Reference proteome</keyword>
<evidence type="ECO:0000313" key="7">
    <source>
        <dbReference type="Proteomes" id="UP000472265"/>
    </source>
</evidence>
<organism evidence="6 7">
    <name type="scientific">Sparus aurata</name>
    <name type="common">Gilthead sea bream</name>
    <dbReference type="NCBI Taxonomy" id="8175"/>
    <lineage>
        <taxon>Eukaryota</taxon>
        <taxon>Metazoa</taxon>
        <taxon>Chordata</taxon>
        <taxon>Craniata</taxon>
        <taxon>Vertebrata</taxon>
        <taxon>Euteleostomi</taxon>
        <taxon>Actinopterygii</taxon>
        <taxon>Neopterygii</taxon>
        <taxon>Teleostei</taxon>
        <taxon>Neoteleostei</taxon>
        <taxon>Acanthomorphata</taxon>
        <taxon>Eupercaria</taxon>
        <taxon>Spariformes</taxon>
        <taxon>Sparidae</taxon>
        <taxon>Sparus</taxon>
    </lineage>
</organism>
<sequence>MDFNVKKLASDAGVFFTRAVQFTEEKLGQAEKTELDAHLENLITRADGTKNWTEKILRQTEVLLQPNPSARIEEFIYDKLDKKLPSRGTNAELLGQYMLEAANEFGPGTPYGSTLITVGEYQKRLGSAERELLHTSATTFLTPLRNFLEGDWRTISKERRLLENRRLDLDICKARLKKAKQAEAKAAAAPDFQETRPRNYVLSASASAVRAEHELRVAQTEFDRQAEVTRLLLEGISSTHLNHLRCLHDFAEAQATYYAQCHHYMQDLQRELNRCANSVSAPLSSAAVCPDPVSSAFLSGPPSTLTMEQSQLPVTGTRKAKVLYDYDAHDASELSLLADELITVYTVPGMDPDWLVGERGNEKGKVPVTYLELLS</sequence>
<dbReference type="AlphaFoldDB" id="A0A671YB98"/>
<dbReference type="FunFam" id="1.20.1270.60:FF:000017">
    <property type="entry name" value="endophilin-B2 isoform X1"/>
    <property type="match status" value="1"/>
</dbReference>
<evidence type="ECO:0000256" key="2">
    <source>
        <dbReference type="ARBA" id="ARBA00022443"/>
    </source>
</evidence>
<dbReference type="GO" id="GO:0061024">
    <property type="term" value="P:membrane organization"/>
    <property type="evidence" value="ECO:0007669"/>
    <property type="project" value="TreeGrafter"/>
</dbReference>